<dbReference type="InterPro" id="IPR005798">
    <property type="entry name" value="Cyt_b/b6_C"/>
</dbReference>
<keyword evidence="7 16" id="KW-0812">Transmembrane</keyword>
<evidence type="ECO:0000256" key="2">
    <source>
        <dbReference type="ARBA" id="ARBA00004448"/>
    </source>
</evidence>
<dbReference type="HOGENOM" id="CLU_767913_0_0_1"/>
<feature type="transmembrane region" description="Helical" evidence="16">
    <location>
        <begin position="330"/>
        <end position="357"/>
    </location>
</feature>
<proteinExistence type="inferred from homology"/>
<dbReference type="InterPro" id="IPR005797">
    <property type="entry name" value="Cyt_b/b6_N"/>
</dbReference>
<gene>
    <name evidence="19" type="primary">cob</name>
</gene>
<dbReference type="EMBL" id="JF760210">
    <property type="protein sequence ID" value="AEE60343.1"/>
    <property type="molecule type" value="Genomic_DNA"/>
</dbReference>
<dbReference type="InterPro" id="IPR036150">
    <property type="entry name" value="Cyt_b/b6_C_sf"/>
</dbReference>
<evidence type="ECO:0000256" key="13">
    <source>
        <dbReference type="ARBA" id="ARBA00023075"/>
    </source>
</evidence>
<dbReference type="Gene3D" id="1.20.810.10">
    <property type="entry name" value="Cytochrome Bc1 Complex, Chain C"/>
    <property type="match status" value="1"/>
</dbReference>
<name>G4X4T7_MNELE</name>
<comment type="subcellular location">
    <subcellularLocation>
        <location evidence="2">Mitochondrion inner membrane</location>
        <topology evidence="2">Multi-pass membrane protein</topology>
    </subcellularLocation>
</comment>
<dbReference type="Pfam" id="PF00033">
    <property type="entry name" value="Cytochrome_B"/>
    <property type="match status" value="1"/>
</dbReference>
<feature type="domain" description="Cytochrome b/b6 N-terminal region profile" evidence="17">
    <location>
        <begin position="1"/>
        <end position="199"/>
    </location>
</feature>
<evidence type="ECO:0000256" key="11">
    <source>
        <dbReference type="ARBA" id="ARBA00022989"/>
    </source>
</evidence>
<feature type="transmembrane region" description="Helical" evidence="16">
    <location>
        <begin position="101"/>
        <end position="120"/>
    </location>
</feature>
<evidence type="ECO:0000256" key="15">
    <source>
        <dbReference type="ARBA" id="ARBA00023136"/>
    </source>
</evidence>
<feature type="transmembrane region" description="Helical" evidence="16">
    <location>
        <begin position="307"/>
        <end position="324"/>
    </location>
</feature>
<feature type="transmembrane region" description="Helical" evidence="16">
    <location>
        <begin position="20"/>
        <end position="46"/>
    </location>
</feature>
<dbReference type="AlphaFoldDB" id="G4X4T7"/>
<feature type="transmembrane region" description="Helical" evidence="16">
    <location>
        <begin position="132"/>
        <end position="155"/>
    </location>
</feature>
<evidence type="ECO:0000256" key="10">
    <source>
        <dbReference type="ARBA" id="ARBA00022982"/>
    </source>
</evidence>
<evidence type="ECO:0000256" key="9">
    <source>
        <dbReference type="ARBA" id="ARBA00022792"/>
    </source>
</evidence>
<protein>
    <recommendedName>
        <fullName evidence="3 16">Cytochrome b</fullName>
    </recommendedName>
</protein>
<evidence type="ECO:0000256" key="4">
    <source>
        <dbReference type="ARBA" id="ARBA00022448"/>
    </source>
</evidence>
<keyword evidence="10 16" id="KW-0249">Electron transport</keyword>
<keyword evidence="8 16" id="KW-0479">Metal-binding</keyword>
<keyword evidence="13" id="KW-0830">Ubiquinone</keyword>
<feature type="transmembrane region" description="Helical" evidence="16">
    <location>
        <begin position="246"/>
        <end position="265"/>
    </location>
</feature>
<evidence type="ECO:0000313" key="19">
    <source>
        <dbReference type="EMBL" id="AEE60343.1"/>
    </source>
</evidence>
<feature type="transmembrane region" description="Helical" evidence="16">
    <location>
        <begin position="76"/>
        <end position="94"/>
    </location>
</feature>
<feature type="transmembrane region" description="Helical" evidence="16">
    <location>
        <begin position="167"/>
        <end position="189"/>
    </location>
</feature>
<evidence type="ECO:0000256" key="1">
    <source>
        <dbReference type="ARBA" id="ARBA00002566"/>
    </source>
</evidence>
<keyword evidence="5 16" id="KW-0349">Heme</keyword>
<evidence type="ECO:0000256" key="6">
    <source>
        <dbReference type="ARBA" id="ARBA00022660"/>
    </source>
</evidence>
<accession>G4X4T7</accession>
<organism evidence="19">
    <name type="scientific">Mnemiopsis leidyi</name>
    <name type="common">Sea walnut</name>
    <name type="synonym">Warty comb jellyfish</name>
    <dbReference type="NCBI Taxonomy" id="27923"/>
    <lineage>
        <taxon>Eukaryota</taxon>
        <taxon>Metazoa</taxon>
        <taxon>Ctenophora</taxon>
        <taxon>Tentaculata</taxon>
        <taxon>Lobata</taxon>
        <taxon>Bolinopsidae</taxon>
        <taxon>Mnemiopsis</taxon>
    </lineage>
</organism>
<evidence type="ECO:0000256" key="3">
    <source>
        <dbReference type="ARBA" id="ARBA00013531"/>
    </source>
</evidence>
<sequence>MYVLLHIFLIYASLPLNINFSYNFGVILLFIFIFLLITGLMSVIFYNSSLEMSFYNLILHSFNSFFYFTLRVIHNTLANLFFLFMFFHIFRSWFFTSSNNLFVLTTGIAMFLVSCAIAFFGYCLPMGQMSYWASIVIFSLLTVIPFGVLILLYLFGSFSISSRTLSLLFLLHFITPFVLLILFFLHYNYLHASLSSNTFKNDFLDLTSFYPLFIFLDAFIVFLFLTFFLFIIFISSYLFFESANFLAFNTLVTPLHIYPDWFLLFPYAALRSIDNKLIGVFLLIFILLFFFYSPVINSLLTRLTHFYTFHTVLIYLFFLLMFVGSNPSVYPYSLVVIFFQFILYILIFIYFFLLLFLNETF</sequence>
<dbReference type="PANTHER" id="PTHR19271">
    <property type="entry name" value="CYTOCHROME B"/>
    <property type="match status" value="1"/>
</dbReference>
<dbReference type="SUPFAM" id="SSF81648">
    <property type="entry name" value="a domain/subunit of cytochrome bc1 complex (Ubiquinol-cytochrome c reductase)"/>
    <property type="match status" value="1"/>
</dbReference>
<comment type="cofactor">
    <cofactor evidence="16">
        <name>heme b</name>
        <dbReference type="ChEBI" id="CHEBI:60344"/>
    </cofactor>
    <text evidence="16">Binds 2 heme groups non-covalently.</text>
</comment>
<keyword evidence="6 16" id="KW-0679">Respiratory chain</keyword>
<dbReference type="PROSITE" id="PS51002">
    <property type="entry name" value="CYTB_NTER"/>
    <property type="match status" value="1"/>
</dbReference>
<keyword evidence="4 16" id="KW-0813">Transport</keyword>
<keyword evidence="11 16" id="KW-1133">Transmembrane helix</keyword>
<dbReference type="PANTHER" id="PTHR19271:SF16">
    <property type="entry name" value="CYTOCHROME B"/>
    <property type="match status" value="1"/>
</dbReference>
<dbReference type="OMA" id="PXGQISF"/>
<comment type="similarity">
    <text evidence="16">Belongs to the cytochrome b family.</text>
</comment>
<dbReference type="GO" id="GO:0022904">
    <property type="term" value="P:respiratory electron transport chain"/>
    <property type="evidence" value="ECO:0007669"/>
    <property type="project" value="InterPro"/>
</dbReference>
<keyword evidence="15 16" id="KW-0472">Membrane</keyword>
<evidence type="ECO:0000256" key="7">
    <source>
        <dbReference type="ARBA" id="ARBA00022692"/>
    </source>
</evidence>
<dbReference type="InterPro" id="IPR016174">
    <property type="entry name" value="Di-haem_cyt_TM"/>
</dbReference>
<dbReference type="GO" id="GO:0009055">
    <property type="term" value="F:electron transfer activity"/>
    <property type="evidence" value="ECO:0007669"/>
    <property type="project" value="InterPro"/>
</dbReference>
<dbReference type="Pfam" id="PF00032">
    <property type="entry name" value="Cytochrom_B_C"/>
    <property type="match status" value="1"/>
</dbReference>
<keyword evidence="12 16" id="KW-0408">Iron</keyword>
<evidence type="ECO:0000259" key="18">
    <source>
        <dbReference type="PROSITE" id="PS51003"/>
    </source>
</evidence>
<evidence type="ECO:0000256" key="16">
    <source>
        <dbReference type="RuleBase" id="RU362117"/>
    </source>
</evidence>
<dbReference type="PROSITE" id="PS51003">
    <property type="entry name" value="CYTB_CTER"/>
    <property type="match status" value="1"/>
</dbReference>
<dbReference type="GO" id="GO:0046872">
    <property type="term" value="F:metal ion binding"/>
    <property type="evidence" value="ECO:0007669"/>
    <property type="project" value="UniProtKB-UniRule"/>
</dbReference>
<geneLocation type="mitochondrion" evidence="19"/>
<feature type="domain" description="Cytochrome b/b6 C-terminal region profile" evidence="18">
    <location>
        <begin position="199"/>
        <end position="361"/>
    </location>
</feature>
<evidence type="ECO:0000259" key="17">
    <source>
        <dbReference type="PROSITE" id="PS51002"/>
    </source>
</evidence>
<feature type="transmembrane region" description="Helical" evidence="16">
    <location>
        <begin position="209"/>
        <end position="234"/>
    </location>
</feature>
<dbReference type="SUPFAM" id="SSF81342">
    <property type="entry name" value="Transmembrane di-heme cytochromes"/>
    <property type="match status" value="1"/>
</dbReference>
<evidence type="ECO:0000256" key="14">
    <source>
        <dbReference type="ARBA" id="ARBA00023128"/>
    </source>
</evidence>
<evidence type="ECO:0000256" key="5">
    <source>
        <dbReference type="ARBA" id="ARBA00022617"/>
    </source>
</evidence>
<dbReference type="GO" id="GO:0005743">
    <property type="term" value="C:mitochondrial inner membrane"/>
    <property type="evidence" value="ECO:0007669"/>
    <property type="project" value="UniProtKB-SubCell"/>
</dbReference>
<evidence type="ECO:0000256" key="12">
    <source>
        <dbReference type="ARBA" id="ARBA00023004"/>
    </source>
</evidence>
<keyword evidence="14 16" id="KW-0496">Mitochondrion</keyword>
<reference evidence="19" key="1">
    <citation type="journal article" date="2011" name="Mitochondrial DNA">
        <title>Extreme mitochondrial evolution in the ctenophore Mnemiopsis leidyi: Insight from mtDNA and the nuclear genome.</title>
        <authorList>
            <person name="Pett W."/>
            <person name="Ryan J.F."/>
            <person name="Pang K."/>
            <person name="Mullikin J.C."/>
            <person name="Martindale M.Q."/>
            <person name="Baxevanis A.D."/>
            <person name="Lavrov D.V."/>
        </authorList>
    </citation>
    <scope>NUCLEOTIDE SEQUENCE</scope>
</reference>
<dbReference type="GO" id="GO:0016491">
    <property type="term" value="F:oxidoreductase activity"/>
    <property type="evidence" value="ECO:0007669"/>
    <property type="project" value="UniProtKB-UniRule"/>
</dbReference>
<keyword evidence="9" id="KW-0999">Mitochondrion inner membrane</keyword>
<comment type="function">
    <text evidence="1 16">Component of the ubiquinol-cytochrome c reductase complex (complex III or cytochrome b-c1 complex) that is part of the mitochondrial respiratory chain. The b-c1 complex mediates electron transfer from ubiquinol to cytochrome c. Contributes to the generation of a proton gradient across the mitochondrial membrane that is then used for ATP synthesis.</text>
</comment>
<feature type="transmembrane region" description="Helical" evidence="16">
    <location>
        <begin position="277"/>
        <end position="295"/>
    </location>
</feature>
<evidence type="ECO:0000256" key="8">
    <source>
        <dbReference type="ARBA" id="ARBA00022723"/>
    </source>
</evidence>
<dbReference type="InterPro" id="IPR027387">
    <property type="entry name" value="Cytb/b6-like_sf"/>
</dbReference>